<dbReference type="InterPro" id="IPR041698">
    <property type="entry name" value="Methyltransf_25"/>
</dbReference>
<evidence type="ECO:0000313" key="2">
    <source>
        <dbReference type="EMBL" id="TSE04782.1"/>
    </source>
</evidence>
<dbReference type="Pfam" id="PF13649">
    <property type="entry name" value="Methyltransf_25"/>
    <property type="match status" value="1"/>
</dbReference>
<dbReference type="AlphaFoldDB" id="A0A554VD74"/>
<dbReference type="Gene3D" id="3.40.50.150">
    <property type="entry name" value="Vaccinia Virus protein VP39"/>
    <property type="match status" value="1"/>
</dbReference>
<proteinExistence type="predicted"/>
<dbReference type="GO" id="GO:0008168">
    <property type="term" value="F:methyltransferase activity"/>
    <property type="evidence" value="ECO:0007669"/>
    <property type="project" value="UniProtKB-KW"/>
</dbReference>
<sequence>MVNPEVRLHTSEQLDNLSLSGKALNTTLRSLGIINRFLGNHQQLNKAVVHYTKTYPNTKKIHILDLGCGGGDCILKISKKLKKIGIAASFKGIDGNPESVAYALQNNPDPLSIDYSTADILSKKFIIPDCDLLISSHFIYHFKNEDLIDFLKKIKSKKVKHVIFSELYRSKVAYYIFKHISSILPISDMAKKDGLIAIQRAFTVKELKEIIENSGIKKYSIIKKPFFRMIVKIHTNNETNTI</sequence>
<dbReference type="GO" id="GO:0032259">
    <property type="term" value="P:methylation"/>
    <property type="evidence" value="ECO:0007669"/>
    <property type="project" value="UniProtKB-KW"/>
</dbReference>
<name>A0A554VD74_9FLAO</name>
<evidence type="ECO:0000313" key="3">
    <source>
        <dbReference type="Proteomes" id="UP000318833"/>
    </source>
</evidence>
<protein>
    <submittedName>
        <fullName evidence="2">Methyltransferase domain-containing protein</fullName>
    </submittedName>
</protein>
<dbReference type="SUPFAM" id="SSF53335">
    <property type="entry name" value="S-adenosyl-L-methionine-dependent methyltransferases"/>
    <property type="match status" value="1"/>
</dbReference>
<keyword evidence="2" id="KW-0808">Transferase</keyword>
<feature type="domain" description="Methyltransferase" evidence="1">
    <location>
        <begin position="63"/>
        <end position="155"/>
    </location>
</feature>
<dbReference type="OrthoDB" id="9800454at2"/>
<dbReference type="InterPro" id="IPR029063">
    <property type="entry name" value="SAM-dependent_MTases_sf"/>
</dbReference>
<organism evidence="2 3">
    <name type="scientific">Aquimarina algiphila</name>
    <dbReference type="NCBI Taxonomy" id="2047982"/>
    <lineage>
        <taxon>Bacteria</taxon>
        <taxon>Pseudomonadati</taxon>
        <taxon>Bacteroidota</taxon>
        <taxon>Flavobacteriia</taxon>
        <taxon>Flavobacteriales</taxon>
        <taxon>Flavobacteriaceae</taxon>
        <taxon>Aquimarina</taxon>
    </lineage>
</organism>
<evidence type="ECO:0000259" key="1">
    <source>
        <dbReference type="Pfam" id="PF13649"/>
    </source>
</evidence>
<dbReference type="Proteomes" id="UP000318833">
    <property type="component" value="Unassembled WGS sequence"/>
</dbReference>
<accession>A0A554VD74</accession>
<comment type="caution">
    <text evidence="2">The sequence shown here is derived from an EMBL/GenBank/DDBJ whole genome shotgun (WGS) entry which is preliminary data.</text>
</comment>
<gene>
    <name evidence="2" type="ORF">FOF46_25085</name>
</gene>
<keyword evidence="3" id="KW-1185">Reference proteome</keyword>
<reference evidence="2 3" key="1">
    <citation type="submission" date="2019-07" db="EMBL/GenBank/DDBJ databases">
        <title>The draft genome sequence of Aquimarina algiphila M91.</title>
        <authorList>
            <person name="Meng X."/>
        </authorList>
    </citation>
    <scope>NUCLEOTIDE SEQUENCE [LARGE SCALE GENOMIC DNA]</scope>
    <source>
        <strain evidence="2 3">M91</strain>
    </source>
</reference>
<keyword evidence="2" id="KW-0489">Methyltransferase</keyword>
<dbReference type="EMBL" id="VLNR01000072">
    <property type="protein sequence ID" value="TSE04782.1"/>
    <property type="molecule type" value="Genomic_DNA"/>
</dbReference>